<gene>
    <name evidence="9" type="ORF">GGR05_001732</name>
</gene>
<comment type="caution">
    <text evidence="9">The sequence shown here is derived from an EMBL/GenBank/DDBJ whole genome shotgun (WGS) entry which is preliminary data.</text>
</comment>
<feature type="transmembrane region" description="Helical" evidence="7">
    <location>
        <begin position="304"/>
        <end position="320"/>
    </location>
</feature>
<proteinExistence type="predicted"/>
<dbReference type="Pfam" id="PF09924">
    <property type="entry name" value="LPG_synthase_C"/>
    <property type="match status" value="1"/>
</dbReference>
<dbReference type="GO" id="GO:0050071">
    <property type="term" value="F:phosphatidylglycerol lysyltransferase activity"/>
    <property type="evidence" value="ECO:0007669"/>
    <property type="project" value="UniProtKB-EC"/>
</dbReference>
<feature type="domain" description="Phosphatidylglycerol lysyltransferase C-terminal" evidence="8">
    <location>
        <begin position="553"/>
        <end position="837"/>
    </location>
</feature>
<organism evidence="9 10">
    <name type="scientific">Aureimonas phyllosphaerae</name>
    <dbReference type="NCBI Taxonomy" id="1166078"/>
    <lineage>
        <taxon>Bacteria</taxon>
        <taxon>Pseudomonadati</taxon>
        <taxon>Pseudomonadota</taxon>
        <taxon>Alphaproteobacteria</taxon>
        <taxon>Hyphomicrobiales</taxon>
        <taxon>Aurantimonadaceae</taxon>
        <taxon>Aureimonas</taxon>
    </lineage>
</organism>
<reference evidence="9 10" key="1">
    <citation type="submission" date="2020-08" db="EMBL/GenBank/DDBJ databases">
        <title>Genomic Encyclopedia of Type Strains, Phase IV (KMG-IV): sequencing the most valuable type-strain genomes for metagenomic binning, comparative biology and taxonomic classification.</title>
        <authorList>
            <person name="Goeker M."/>
        </authorList>
    </citation>
    <scope>NUCLEOTIDE SEQUENCE [LARGE SCALE GENOMIC DNA]</scope>
    <source>
        <strain evidence="9 10">DSM 25024</strain>
    </source>
</reference>
<dbReference type="InterPro" id="IPR016181">
    <property type="entry name" value="Acyl_CoA_acyltransferase"/>
</dbReference>
<keyword evidence="6" id="KW-0175">Coiled coil</keyword>
<sequence>MSVEADVTETATGPRSGRGWKTWVPVGIGLAISVVAFATLHTMMSSLSLGEIHAAVAGVPTSALVLAIFFTMVSFAAVSLYDVVAVETIAPGRVSRPVAAVVGAAGYAISNALGFPLLTGGALRYHAYKSGGIELADIGRIVGTSWFALWFALAIMLGVALMVDPSGIPLLKDLDHRVDLVLGIVIVALVGLFVLWLSRGAREVRIGRFHMALPSHRGALVQLVAGIVDVGAAAAVLYVLMPPGTVGSFLLFSLVFAVATVVGVASSAPGGLGAFEATLLVTLGLSDRADVVAALVLYRLIYTILPLVVTVVVLAVIEVVRRRGVVAGPAKELFRAVEPIVPPAVAALTFGGGLVLLASGSLPSVASRIGVLGDIVPLPFIEMSQLAASFVGVALLIVARGLAKRLWRAWVVSLGLLLAGAVFAMFRGLDWEEAVLLVIQATLLLGFRRAFYRRSVLNPFALTWSWLAAVLATVMASIWLGFFAYRHVEYANTMWWDFALNADAPRFLRASVVAVAIVAAVGLDVAIHRRTEKLHRASAIPPEVAPIVAASPSTDAWLALLGDKRFLFSPDRRGFVMYARSGGSLIALGEPVGPPDVVSELAWSFRDLADRQAERPVFYQVGPESLPLFLDMGLSALKLGEVARVDLPAFKLEGQKMQNLRTAMRRAEREGLSFEIIGAEQVKAEMAELRAVSDAWLENKAGSEKGFSLGYFDEAYLSHFDMAVMRKDGAIVAFANLWRGANKEELSIDLMRFLPDVSRVLMDALFAKLLLHGKEEGYRWFNLGAAPLSGLVDRRGASRWNRFGSFLYRRGGNFYHFDGLKGFKQKFNPVWTPHYLICPGGFDTAKCLVDVTALISGRPKQDP</sequence>
<dbReference type="InterPro" id="IPR024320">
    <property type="entry name" value="LPG_synthase_C"/>
</dbReference>
<dbReference type="SUPFAM" id="SSF55729">
    <property type="entry name" value="Acyl-CoA N-acyltransferases (Nat)"/>
    <property type="match status" value="1"/>
</dbReference>
<evidence type="ECO:0000256" key="4">
    <source>
        <dbReference type="ARBA" id="ARBA00022989"/>
    </source>
</evidence>
<dbReference type="InterPro" id="IPR051211">
    <property type="entry name" value="PG_lysyltransferase"/>
</dbReference>
<feature type="transmembrane region" description="Helical" evidence="7">
    <location>
        <begin position="380"/>
        <end position="399"/>
    </location>
</feature>
<feature type="transmembrane region" description="Helical" evidence="7">
    <location>
        <begin position="219"/>
        <end position="240"/>
    </location>
</feature>
<keyword evidence="9" id="KW-0808">Transferase</keyword>
<feature type="transmembrane region" description="Helical" evidence="7">
    <location>
        <begin position="406"/>
        <end position="428"/>
    </location>
</feature>
<evidence type="ECO:0000259" key="8">
    <source>
        <dbReference type="Pfam" id="PF09924"/>
    </source>
</evidence>
<dbReference type="GO" id="GO:0005886">
    <property type="term" value="C:plasma membrane"/>
    <property type="evidence" value="ECO:0007669"/>
    <property type="project" value="UniProtKB-SubCell"/>
</dbReference>
<feature type="transmembrane region" description="Helical" evidence="7">
    <location>
        <begin position="246"/>
        <end position="265"/>
    </location>
</feature>
<dbReference type="OrthoDB" id="145485at2"/>
<dbReference type="NCBIfam" id="NF033480">
    <property type="entry name" value="bifunc_MprF"/>
    <property type="match status" value="1"/>
</dbReference>
<feature type="transmembrane region" description="Helical" evidence="7">
    <location>
        <begin position="180"/>
        <end position="198"/>
    </location>
</feature>
<feature type="transmembrane region" description="Helical" evidence="7">
    <location>
        <begin position="507"/>
        <end position="527"/>
    </location>
</feature>
<dbReference type="AlphaFoldDB" id="A0A7W6BPC0"/>
<evidence type="ECO:0000256" key="1">
    <source>
        <dbReference type="ARBA" id="ARBA00004651"/>
    </source>
</evidence>
<feature type="transmembrane region" description="Helical" evidence="7">
    <location>
        <begin position="464"/>
        <end position="487"/>
    </location>
</feature>
<name>A0A7W6BPC0_9HYPH</name>
<evidence type="ECO:0000256" key="6">
    <source>
        <dbReference type="SAM" id="Coils"/>
    </source>
</evidence>
<evidence type="ECO:0000256" key="7">
    <source>
        <dbReference type="SAM" id="Phobius"/>
    </source>
</evidence>
<comment type="subcellular location">
    <subcellularLocation>
        <location evidence="1">Cell membrane</location>
        <topology evidence="1">Multi-pass membrane protein</topology>
    </subcellularLocation>
</comment>
<protein>
    <submittedName>
        <fullName evidence="9">Phosphatidylglycerol lysyltransferase</fullName>
        <ecNumber evidence="9">2.3.2.3</ecNumber>
    </submittedName>
</protein>
<dbReference type="GO" id="GO:0055091">
    <property type="term" value="P:phospholipid homeostasis"/>
    <property type="evidence" value="ECO:0007669"/>
    <property type="project" value="TreeGrafter"/>
</dbReference>
<dbReference type="EC" id="2.3.2.3" evidence="9"/>
<evidence type="ECO:0000313" key="10">
    <source>
        <dbReference type="Proteomes" id="UP000531216"/>
    </source>
</evidence>
<keyword evidence="3 7" id="KW-0812">Transmembrane</keyword>
<feature type="transmembrane region" description="Helical" evidence="7">
    <location>
        <begin position="340"/>
        <end position="360"/>
    </location>
</feature>
<dbReference type="PANTHER" id="PTHR34697">
    <property type="entry name" value="PHOSPHATIDYLGLYCEROL LYSYLTRANSFERASE"/>
    <property type="match status" value="1"/>
</dbReference>
<keyword evidence="4 7" id="KW-1133">Transmembrane helix</keyword>
<keyword evidence="2" id="KW-1003">Cell membrane</keyword>
<evidence type="ECO:0000256" key="2">
    <source>
        <dbReference type="ARBA" id="ARBA00022475"/>
    </source>
</evidence>
<feature type="transmembrane region" description="Helical" evidence="7">
    <location>
        <begin position="20"/>
        <end position="40"/>
    </location>
</feature>
<feature type="transmembrane region" description="Helical" evidence="7">
    <location>
        <begin position="98"/>
        <end position="118"/>
    </location>
</feature>
<dbReference type="RefSeq" id="WP_090961249.1">
    <property type="nucleotide sequence ID" value="NZ_FOOA01000003.1"/>
</dbReference>
<keyword evidence="5 7" id="KW-0472">Membrane</keyword>
<dbReference type="PANTHER" id="PTHR34697:SF2">
    <property type="entry name" value="PHOSPHATIDYLGLYCEROL LYSYLTRANSFERASE"/>
    <property type="match status" value="1"/>
</dbReference>
<dbReference type="Proteomes" id="UP000531216">
    <property type="component" value="Unassembled WGS sequence"/>
</dbReference>
<keyword evidence="10" id="KW-1185">Reference proteome</keyword>
<evidence type="ECO:0000256" key="3">
    <source>
        <dbReference type="ARBA" id="ARBA00022692"/>
    </source>
</evidence>
<feature type="transmembrane region" description="Helical" evidence="7">
    <location>
        <begin position="52"/>
        <end position="78"/>
    </location>
</feature>
<evidence type="ECO:0000313" key="9">
    <source>
        <dbReference type="EMBL" id="MBB3935588.1"/>
    </source>
</evidence>
<keyword evidence="9" id="KW-0012">Acyltransferase</keyword>
<dbReference type="EMBL" id="JACIDO010000003">
    <property type="protein sequence ID" value="MBB3935588.1"/>
    <property type="molecule type" value="Genomic_DNA"/>
</dbReference>
<evidence type="ECO:0000256" key="5">
    <source>
        <dbReference type="ARBA" id="ARBA00023136"/>
    </source>
</evidence>
<feature type="transmembrane region" description="Helical" evidence="7">
    <location>
        <begin position="138"/>
        <end position="160"/>
    </location>
</feature>
<accession>A0A7W6BPC0</accession>
<feature type="coiled-coil region" evidence="6">
    <location>
        <begin position="650"/>
        <end position="699"/>
    </location>
</feature>